<proteinExistence type="predicted"/>
<dbReference type="Proteomes" id="UP001203880">
    <property type="component" value="Unassembled WGS sequence"/>
</dbReference>
<evidence type="ECO:0000313" key="1">
    <source>
        <dbReference type="EMBL" id="MCL6284980.1"/>
    </source>
</evidence>
<sequence>MAKTTVTKHKFGVVDLIRSKPKLQYIELPKYKVDVQFEITTSGKLKKPDPVPSTALKRLEATGMKELERYETVITEEAVKLDAKVAEILKKTPGEKGKEAAEKLIQGTNQSIKNAMASAEGAAQVAIQKQLKVEGNKDKLLKEARVKTTLKVSMGVIKIGTAVARLVGSSGADVMAYKTIVKQVYNLGKEIQQQLKSEEKLRKDLYSAIQKYITLRGTTIMQAAERQGITDTSGISVKKPMEAIKKLTGKAVAMGDEVTKGRDPKKIAQELLDFTIKGIAVYNKDADKKRQQYREHTTKTRQKVDSLGVAADKLMKAAKAQKTLKEGIKLGAECMTLKREATAMAAKLEERQKFLGEMQTLMEGNGMKVDDTTIVDKIKALDKKTVLKEAKTMVTSVSGIYKLVDEISDIAA</sequence>
<keyword evidence="2" id="KW-1185">Reference proteome</keyword>
<evidence type="ECO:0000313" key="2">
    <source>
        <dbReference type="Proteomes" id="UP001203880"/>
    </source>
</evidence>
<protein>
    <submittedName>
        <fullName evidence="1">Uncharacterized protein</fullName>
    </submittedName>
</protein>
<comment type="caution">
    <text evidence="1">The sequence shown here is derived from an EMBL/GenBank/DDBJ whole genome shotgun (WGS) entry which is preliminary data.</text>
</comment>
<accession>A0ABT0Q535</accession>
<organism evidence="1 2">
    <name type="scientific">Ruegeria spongiae</name>
    <dbReference type="NCBI Taxonomy" id="2942209"/>
    <lineage>
        <taxon>Bacteria</taxon>
        <taxon>Pseudomonadati</taxon>
        <taxon>Pseudomonadota</taxon>
        <taxon>Alphaproteobacteria</taxon>
        <taxon>Rhodobacterales</taxon>
        <taxon>Roseobacteraceae</taxon>
        <taxon>Ruegeria</taxon>
    </lineage>
</organism>
<name>A0ABT0Q535_9RHOB</name>
<reference evidence="1" key="1">
    <citation type="submission" date="2022-05" db="EMBL/GenBank/DDBJ databases">
        <authorList>
            <person name="Park J.-S."/>
        </authorList>
    </citation>
    <scope>NUCLEOTIDE SEQUENCE</scope>
    <source>
        <strain evidence="1">2012CJ41-6</strain>
    </source>
</reference>
<gene>
    <name evidence="1" type="ORF">M3P21_15720</name>
</gene>
<dbReference type="RefSeq" id="WP_249711335.1">
    <property type="nucleotide sequence ID" value="NZ_JAMFMB010000020.1"/>
</dbReference>
<dbReference type="EMBL" id="JAMFMB010000020">
    <property type="protein sequence ID" value="MCL6284980.1"/>
    <property type="molecule type" value="Genomic_DNA"/>
</dbReference>